<dbReference type="NCBIfam" id="TIGR01189">
    <property type="entry name" value="ccmA"/>
    <property type="match status" value="1"/>
</dbReference>
<keyword evidence="2" id="KW-0547">Nucleotide-binding</keyword>
<organism evidence="8">
    <name type="scientific">Araucaria cunninghamii</name>
    <name type="common">Hoop pine</name>
    <name type="synonym">Moreton Bay pine</name>
    <dbReference type="NCBI Taxonomy" id="56994"/>
    <lineage>
        <taxon>Eukaryota</taxon>
        <taxon>Viridiplantae</taxon>
        <taxon>Streptophyta</taxon>
        <taxon>Embryophyta</taxon>
        <taxon>Tracheophyta</taxon>
        <taxon>Spermatophyta</taxon>
        <taxon>Pinopsida</taxon>
        <taxon>Pinidae</taxon>
        <taxon>Conifers II</taxon>
        <taxon>Araucariales</taxon>
        <taxon>Araucariaceae</taxon>
        <taxon>Araucaria</taxon>
    </lineage>
</organism>
<proteinExistence type="predicted"/>
<evidence type="ECO:0000313" key="8">
    <source>
        <dbReference type="EMBL" id="JAG97805.1"/>
    </source>
</evidence>
<dbReference type="Pfam" id="PF00005">
    <property type="entry name" value="ABC_tran"/>
    <property type="match status" value="1"/>
</dbReference>
<keyword evidence="6" id="KW-0472">Membrane</keyword>
<keyword evidence="5" id="KW-1278">Translocase</keyword>
<dbReference type="SUPFAM" id="SSF52540">
    <property type="entry name" value="P-loop containing nucleoside triphosphate hydrolases"/>
    <property type="match status" value="1"/>
</dbReference>
<evidence type="ECO:0000256" key="5">
    <source>
        <dbReference type="ARBA" id="ARBA00022967"/>
    </source>
</evidence>
<dbReference type="Gene3D" id="3.40.50.300">
    <property type="entry name" value="P-loop containing nucleotide triphosphate hydrolases"/>
    <property type="match status" value="1"/>
</dbReference>
<evidence type="ECO:0000256" key="2">
    <source>
        <dbReference type="ARBA" id="ARBA00022741"/>
    </source>
</evidence>
<dbReference type="PANTHER" id="PTHR43499:SF1">
    <property type="entry name" value="ABC TRANSPORTER I FAMILY MEMBER 1"/>
    <property type="match status" value="1"/>
</dbReference>
<evidence type="ECO:0000256" key="3">
    <source>
        <dbReference type="ARBA" id="ARBA00022748"/>
    </source>
</evidence>
<dbReference type="GO" id="GO:0016887">
    <property type="term" value="F:ATP hydrolysis activity"/>
    <property type="evidence" value="ECO:0007669"/>
    <property type="project" value="InterPro"/>
</dbReference>
<keyword evidence="4" id="KW-0067">ATP-binding</keyword>
<name>A0A0D6R7B9_ARACU</name>
<protein>
    <recommendedName>
        <fullName evidence="7">ABC transporter domain-containing protein</fullName>
    </recommendedName>
</protein>
<keyword evidence="3" id="KW-0201">Cytochrome c-type biogenesis</keyword>
<evidence type="ECO:0000256" key="1">
    <source>
        <dbReference type="ARBA" id="ARBA00022448"/>
    </source>
</evidence>
<dbReference type="InterPro" id="IPR003593">
    <property type="entry name" value="AAA+_ATPase"/>
</dbReference>
<dbReference type="GO" id="GO:0017004">
    <property type="term" value="P:cytochrome complex assembly"/>
    <property type="evidence" value="ECO:0007669"/>
    <property type="project" value="UniProtKB-KW"/>
</dbReference>
<dbReference type="InterPro" id="IPR027417">
    <property type="entry name" value="P-loop_NTPase"/>
</dbReference>
<dbReference type="InterPro" id="IPR017871">
    <property type="entry name" value="ABC_transporter-like_CS"/>
</dbReference>
<accession>A0A0D6R7B9</accession>
<sequence length="252" mass="28421">MLNSNENGFSEIIRARIVCASKILAIKFYNMTRGPPIPKLLVSRLHCIRRGQMVLHDINMTLHDGGAMILTGPNGSGKTTFLRVLAGFIKPSAGYLLWNGHDVTKSSIYELYKLELHWMGLKDAIKNKLSVLDNVEFWETLERKSGKSCKALEFMGLGHVMKEPAQVLSVGQRKRLQLARLLAIPRPIWLLDEPSVGLDREGVKLLEYIMAEHRRKGGIVFVATHIPIKLEDAMNIQFPPRTPKSKTLIDLM</sequence>
<dbReference type="InterPro" id="IPR003439">
    <property type="entry name" value="ABC_transporter-like_ATP-bd"/>
</dbReference>
<evidence type="ECO:0000259" key="7">
    <source>
        <dbReference type="PROSITE" id="PS50893"/>
    </source>
</evidence>
<dbReference type="GO" id="GO:0022857">
    <property type="term" value="F:transmembrane transporter activity"/>
    <property type="evidence" value="ECO:0007669"/>
    <property type="project" value="InterPro"/>
</dbReference>
<dbReference type="AlphaFoldDB" id="A0A0D6R7B9"/>
<feature type="domain" description="ABC transporter" evidence="7">
    <location>
        <begin position="26"/>
        <end position="252"/>
    </location>
</feature>
<dbReference type="PANTHER" id="PTHR43499">
    <property type="entry name" value="ABC TRANSPORTER I FAMILY MEMBER 1"/>
    <property type="match status" value="1"/>
</dbReference>
<dbReference type="EMBL" id="GCKF01031256">
    <property type="protein sequence ID" value="JAG97805.1"/>
    <property type="molecule type" value="Transcribed_RNA"/>
</dbReference>
<dbReference type="GO" id="GO:0005524">
    <property type="term" value="F:ATP binding"/>
    <property type="evidence" value="ECO:0007669"/>
    <property type="project" value="UniProtKB-KW"/>
</dbReference>
<dbReference type="PROSITE" id="PS00211">
    <property type="entry name" value="ABC_TRANSPORTER_1"/>
    <property type="match status" value="1"/>
</dbReference>
<dbReference type="InterPro" id="IPR005895">
    <property type="entry name" value="ABC_transptr_haem_export_CcmA"/>
</dbReference>
<dbReference type="SMART" id="SM00382">
    <property type="entry name" value="AAA"/>
    <property type="match status" value="1"/>
</dbReference>
<keyword evidence="1" id="KW-0813">Transport</keyword>
<evidence type="ECO:0000256" key="4">
    <source>
        <dbReference type="ARBA" id="ARBA00022840"/>
    </source>
</evidence>
<evidence type="ECO:0000256" key="6">
    <source>
        <dbReference type="ARBA" id="ARBA00023136"/>
    </source>
</evidence>
<dbReference type="PROSITE" id="PS50893">
    <property type="entry name" value="ABC_TRANSPORTER_2"/>
    <property type="match status" value="1"/>
</dbReference>
<reference evidence="8" key="1">
    <citation type="submission" date="2015-03" db="EMBL/GenBank/DDBJ databases">
        <title>A transcriptome of Araucaria cunninghamii, an australian fine timber species.</title>
        <authorList>
            <person name="Jing Yi C.J.Y."/>
            <person name="Yin San L.Y.S."/>
            <person name="Abdul Karim S.S."/>
            <person name="Wan Azmi N.N."/>
            <person name="Hercus R.R."/>
            <person name="Croft L.L."/>
        </authorList>
    </citation>
    <scope>NUCLEOTIDE SEQUENCE</scope>
    <source>
        <strain evidence="8">MI0301</strain>
        <tissue evidence="8">Leaf</tissue>
    </source>
</reference>